<evidence type="ECO:0000256" key="1">
    <source>
        <dbReference type="SAM" id="MobiDB-lite"/>
    </source>
</evidence>
<dbReference type="EMBL" id="BLLF01001839">
    <property type="protein sequence ID" value="GFH21486.1"/>
    <property type="molecule type" value="Genomic_DNA"/>
</dbReference>
<evidence type="ECO:0000313" key="2">
    <source>
        <dbReference type="EMBL" id="GFH21486.1"/>
    </source>
</evidence>
<feature type="compositionally biased region" description="Basic and acidic residues" evidence="1">
    <location>
        <begin position="44"/>
        <end position="60"/>
    </location>
</feature>
<feature type="region of interest" description="Disordered" evidence="1">
    <location>
        <begin position="32"/>
        <end position="71"/>
    </location>
</feature>
<reference evidence="2 3" key="1">
    <citation type="submission" date="2020-02" db="EMBL/GenBank/DDBJ databases">
        <title>Draft genome sequence of Haematococcus lacustris strain NIES-144.</title>
        <authorList>
            <person name="Morimoto D."/>
            <person name="Nakagawa S."/>
            <person name="Yoshida T."/>
            <person name="Sawayama S."/>
        </authorList>
    </citation>
    <scope>NUCLEOTIDE SEQUENCE [LARGE SCALE GENOMIC DNA]</scope>
    <source>
        <strain evidence="2 3">NIES-144</strain>
    </source>
</reference>
<gene>
    <name evidence="2" type="ORF">HaLaN_18801</name>
</gene>
<name>A0A699ZRU8_HAELA</name>
<accession>A0A699ZRU8</accession>
<dbReference type="AlphaFoldDB" id="A0A699ZRU8"/>
<sequence length="279" mass="30830">MFIFCVTKQTIPSICDVFTLLFFYGEKERRTVPRPVPEDPDNDILDRDEALQPDHTDAQRKKMASGEARAARDRDNTYHDRKCKLAHITGHLPQELWNTFLVAVLARGEACSERAVIGSLLLGFLVRDLFTLHVADPLDLHGQPVYTYIPLCRGLPGDGENTRPSAAVAARLAAHTDLRARLEAVPRYHSDTNMVDHVGKQLETACSNMLTLLFAGRLKKSVVPDGADGTWYLMGTEEHQRRFGFRGLGGASVVLAALHLCAPHGVRHGRQLAAGGGCW</sequence>
<dbReference type="Proteomes" id="UP000485058">
    <property type="component" value="Unassembled WGS sequence"/>
</dbReference>
<comment type="caution">
    <text evidence="2">The sequence shown here is derived from an EMBL/GenBank/DDBJ whole genome shotgun (WGS) entry which is preliminary data.</text>
</comment>
<organism evidence="2 3">
    <name type="scientific">Haematococcus lacustris</name>
    <name type="common">Green alga</name>
    <name type="synonym">Haematococcus pluvialis</name>
    <dbReference type="NCBI Taxonomy" id="44745"/>
    <lineage>
        <taxon>Eukaryota</taxon>
        <taxon>Viridiplantae</taxon>
        <taxon>Chlorophyta</taxon>
        <taxon>core chlorophytes</taxon>
        <taxon>Chlorophyceae</taxon>
        <taxon>CS clade</taxon>
        <taxon>Chlamydomonadales</taxon>
        <taxon>Haematococcaceae</taxon>
        <taxon>Haematococcus</taxon>
    </lineage>
</organism>
<evidence type="ECO:0000313" key="3">
    <source>
        <dbReference type="Proteomes" id="UP000485058"/>
    </source>
</evidence>
<keyword evidence="3" id="KW-1185">Reference proteome</keyword>
<proteinExistence type="predicted"/>
<protein>
    <submittedName>
        <fullName evidence="2">Uncharacterized protein</fullName>
    </submittedName>
</protein>